<feature type="domain" description="AMP-dependent synthetase/ligase" evidence="2">
    <location>
        <begin position="38"/>
        <end position="401"/>
    </location>
</feature>
<evidence type="ECO:0000313" key="4">
    <source>
        <dbReference type="EMBL" id="CUU61186.1"/>
    </source>
</evidence>
<name>A0A0S4R1Z6_9ACTN</name>
<dbReference type="InterPro" id="IPR020845">
    <property type="entry name" value="AMP-binding_CS"/>
</dbReference>
<dbReference type="Pfam" id="PF00501">
    <property type="entry name" value="AMP-binding"/>
    <property type="match status" value="1"/>
</dbReference>
<dbReference type="InterPro" id="IPR045851">
    <property type="entry name" value="AMP-bd_C_sf"/>
</dbReference>
<dbReference type="SUPFAM" id="SSF56801">
    <property type="entry name" value="Acetyl-CoA synthetase-like"/>
    <property type="match status" value="1"/>
</dbReference>
<dbReference type="Gene3D" id="2.30.38.10">
    <property type="entry name" value="Luciferase, Domain 3"/>
    <property type="match status" value="1"/>
</dbReference>
<dbReference type="PANTHER" id="PTHR43767">
    <property type="entry name" value="LONG-CHAIN-FATTY-ACID--COA LIGASE"/>
    <property type="match status" value="1"/>
</dbReference>
<dbReference type="FunFam" id="2.30.38.10:FF:000003">
    <property type="entry name" value="Vibriobactin-specific 2,3-dihydroxybenzoate-AMP ligase"/>
    <property type="match status" value="1"/>
</dbReference>
<keyword evidence="1 4" id="KW-0436">Ligase</keyword>
<dbReference type="InterPro" id="IPR000873">
    <property type="entry name" value="AMP-dep_synth/lig_dom"/>
</dbReference>
<evidence type="ECO:0000259" key="2">
    <source>
        <dbReference type="Pfam" id="PF00501"/>
    </source>
</evidence>
<dbReference type="PANTHER" id="PTHR43767:SF1">
    <property type="entry name" value="NONRIBOSOMAL PEPTIDE SYNTHASE PES1 (EUROFUNG)-RELATED"/>
    <property type="match status" value="1"/>
</dbReference>
<dbReference type="RefSeq" id="WP_091287239.1">
    <property type="nucleotide sequence ID" value="NZ_FAOZ01000061.1"/>
</dbReference>
<dbReference type="GO" id="GO:0016878">
    <property type="term" value="F:acid-thiol ligase activity"/>
    <property type="evidence" value="ECO:0007669"/>
    <property type="project" value="UniProtKB-ARBA"/>
</dbReference>
<dbReference type="AlphaFoldDB" id="A0A0S4R1Z6"/>
<reference evidence="5" key="1">
    <citation type="submission" date="2015-11" db="EMBL/GenBank/DDBJ databases">
        <authorList>
            <person name="Varghese N."/>
        </authorList>
    </citation>
    <scope>NUCLEOTIDE SEQUENCE [LARGE SCALE GENOMIC DNA]</scope>
    <source>
        <strain evidence="5">DSM 45899</strain>
    </source>
</reference>
<dbReference type="Pfam" id="PF13193">
    <property type="entry name" value="AMP-binding_C"/>
    <property type="match status" value="1"/>
</dbReference>
<proteinExistence type="predicted"/>
<organism evidence="4 5">
    <name type="scientific">Parafrankia irregularis</name>
    <dbReference type="NCBI Taxonomy" id="795642"/>
    <lineage>
        <taxon>Bacteria</taxon>
        <taxon>Bacillati</taxon>
        <taxon>Actinomycetota</taxon>
        <taxon>Actinomycetes</taxon>
        <taxon>Frankiales</taxon>
        <taxon>Frankiaceae</taxon>
        <taxon>Parafrankia</taxon>
    </lineage>
</organism>
<dbReference type="InterPro" id="IPR025110">
    <property type="entry name" value="AMP-bd_C"/>
</dbReference>
<gene>
    <name evidence="4" type="ORF">Ga0074812_1618</name>
</gene>
<accession>A0A0S4R1Z6</accession>
<feature type="domain" description="AMP-binding enzyme C-terminal" evidence="3">
    <location>
        <begin position="452"/>
        <end position="531"/>
    </location>
</feature>
<dbReference type="Proteomes" id="UP000198802">
    <property type="component" value="Unassembled WGS sequence"/>
</dbReference>
<evidence type="ECO:0000313" key="5">
    <source>
        <dbReference type="Proteomes" id="UP000198802"/>
    </source>
</evidence>
<sequence length="551" mass="60904">MSIQPLTLDGVVPYPPKTVAEYLSNGYWHDQTLPELLFAAAERHPDKLAVIDRDTRLSYRQLTDEVLRLAAGLQHLGLGRGDRVVVHLPNTYEYIAFLFALWELGVIPVVAPIAHRRAEIEHFIEIAEARTYITVASDSGTDLAALAADLKGRWAHLDHTVILDRRGGGAEYDALLSKGSLEHVRRCSPQDVALLQMSGGTTGVPKLMPHTHHTYGYALRRSVGERGITERTVHLLVMPICHSMSTRSPGFLGAFSAGATIVIAPNGSPDVAFPLIEKHRANRVTLVPPILLAWLNSSLRGAYDLSSMRVVMCGGAKLSEEVARRVEPELGMELSQSFGMGEGLVVSNPPDIDRETRVRYQGRPASEADEIRVIDDEGNDVAPGVPGHLLTRGPSVIRGYYRNPEQNALAFTSDGFYRTGDIVERDERGFIRVVGRSKDQINRGGEKIAPEELENAFLAHSGVHNASVIGVDDEVLGERIKAYLIPRSPEHVADLTLGKLRQFLQERGLATFKLPDFVEVVDEFPYTAVGKVSKRLQRERKQARVERQRPT</sequence>
<evidence type="ECO:0000259" key="3">
    <source>
        <dbReference type="Pfam" id="PF13193"/>
    </source>
</evidence>
<dbReference type="Gene3D" id="3.30.300.30">
    <property type="match status" value="1"/>
</dbReference>
<dbReference type="PROSITE" id="PS00455">
    <property type="entry name" value="AMP_BINDING"/>
    <property type="match status" value="1"/>
</dbReference>
<protein>
    <submittedName>
        <fullName evidence="4">2,3-dihydroxybenzoate-AMP ligase</fullName>
    </submittedName>
</protein>
<evidence type="ECO:0000256" key="1">
    <source>
        <dbReference type="ARBA" id="ARBA00022598"/>
    </source>
</evidence>
<dbReference type="InterPro" id="IPR050237">
    <property type="entry name" value="ATP-dep_AMP-bd_enzyme"/>
</dbReference>
<keyword evidence="5" id="KW-1185">Reference proteome</keyword>
<dbReference type="EMBL" id="FAOZ01000061">
    <property type="protein sequence ID" value="CUU61186.1"/>
    <property type="molecule type" value="Genomic_DNA"/>
</dbReference>
<dbReference type="Gene3D" id="3.40.50.980">
    <property type="match status" value="2"/>
</dbReference>